<dbReference type="GO" id="GO:0022857">
    <property type="term" value="F:transmembrane transporter activity"/>
    <property type="evidence" value="ECO:0007669"/>
    <property type="project" value="InterPro"/>
</dbReference>
<reference evidence="7 8" key="2">
    <citation type="submission" date="2018-03" db="EMBL/GenBank/DDBJ databases">
        <title>The ancient ancestry and fast evolution of plastids.</title>
        <authorList>
            <person name="Moore K.R."/>
            <person name="Magnabosco C."/>
            <person name="Momper L."/>
            <person name="Gold D.A."/>
            <person name="Bosak T."/>
            <person name="Fournier G.P."/>
        </authorList>
    </citation>
    <scope>NUCLEOTIDE SEQUENCE [LARGE SCALE GENOMIC DNA]</scope>
    <source>
        <strain evidence="7 8">ULC007</strain>
    </source>
</reference>
<keyword evidence="4 6" id="KW-1133">Transmembrane helix</keyword>
<gene>
    <name evidence="7" type="ORF">C7B65_07180</name>
</gene>
<evidence type="ECO:0000256" key="6">
    <source>
        <dbReference type="SAM" id="Phobius"/>
    </source>
</evidence>
<keyword evidence="3 6" id="KW-0812">Transmembrane</keyword>
<keyword evidence="8" id="KW-1185">Reference proteome</keyword>
<accession>A0A2T1DJS1</accession>
<feature type="transmembrane region" description="Helical" evidence="6">
    <location>
        <begin position="113"/>
        <end position="133"/>
    </location>
</feature>
<feature type="transmembrane region" description="Helical" evidence="6">
    <location>
        <begin position="468"/>
        <end position="491"/>
    </location>
</feature>
<dbReference type="InterPro" id="IPR002293">
    <property type="entry name" value="AA/rel_permease1"/>
</dbReference>
<keyword evidence="5 6" id="KW-0472">Membrane</keyword>
<dbReference type="PANTHER" id="PTHR42770:SF7">
    <property type="entry name" value="MEMBRANE PROTEIN"/>
    <property type="match status" value="1"/>
</dbReference>
<dbReference type="RefSeq" id="WP_073070142.1">
    <property type="nucleotide sequence ID" value="NZ_MPPI01000005.1"/>
</dbReference>
<evidence type="ECO:0000256" key="4">
    <source>
        <dbReference type="ARBA" id="ARBA00022989"/>
    </source>
</evidence>
<keyword evidence="2" id="KW-1003">Cell membrane</keyword>
<dbReference type="AlphaFoldDB" id="A0A2T1DJS1"/>
<evidence type="ECO:0000313" key="7">
    <source>
        <dbReference type="EMBL" id="PSB20674.1"/>
    </source>
</evidence>
<organism evidence="7 8">
    <name type="scientific">Phormidesmis priestleyi ULC007</name>
    <dbReference type="NCBI Taxonomy" id="1920490"/>
    <lineage>
        <taxon>Bacteria</taxon>
        <taxon>Bacillati</taxon>
        <taxon>Cyanobacteriota</taxon>
        <taxon>Cyanophyceae</taxon>
        <taxon>Leptolyngbyales</taxon>
        <taxon>Leptolyngbyaceae</taxon>
        <taxon>Phormidesmis</taxon>
    </lineage>
</organism>
<protein>
    <submittedName>
        <fullName evidence="7">APC family permease</fullName>
    </submittedName>
</protein>
<feature type="transmembrane region" description="Helical" evidence="6">
    <location>
        <begin position="145"/>
        <end position="165"/>
    </location>
</feature>
<dbReference type="InterPro" id="IPR050367">
    <property type="entry name" value="APC_superfamily"/>
</dbReference>
<feature type="transmembrane region" description="Helical" evidence="6">
    <location>
        <begin position="255"/>
        <end position="279"/>
    </location>
</feature>
<feature type="transmembrane region" description="Helical" evidence="6">
    <location>
        <begin position="399"/>
        <end position="425"/>
    </location>
</feature>
<feature type="transmembrane region" description="Helical" evidence="6">
    <location>
        <begin position="172"/>
        <end position="195"/>
    </location>
</feature>
<reference evidence="7 8" key="1">
    <citation type="submission" date="2018-02" db="EMBL/GenBank/DDBJ databases">
        <authorList>
            <person name="Cohen D.B."/>
            <person name="Kent A.D."/>
        </authorList>
    </citation>
    <scope>NUCLEOTIDE SEQUENCE [LARGE SCALE GENOMIC DNA]</scope>
    <source>
        <strain evidence="7 8">ULC007</strain>
    </source>
</reference>
<feature type="transmembrane region" description="Helical" evidence="6">
    <location>
        <begin position="221"/>
        <end position="243"/>
    </location>
</feature>
<evidence type="ECO:0000313" key="8">
    <source>
        <dbReference type="Proteomes" id="UP000238634"/>
    </source>
</evidence>
<dbReference type="OrthoDB" id="127638at2"/>
<proteinExistence type="predicted"/>
<comment type="subcellular location">
    <subcellularLocation>
        <location evidence="1">Cell membrane</location>
        <topology evidence="1">Multi-pass membrane protein</topology>
    </subcellularLocation>
</comment>
<evidence type="ECO:0000256" key="3">
    <source>
        <dbReference type="ARBA" id="ARBA00022692"/>
    </source>
</evidence>
<evidence type="ECO:0000256" key="2">
    <source>
        <dbReference type="ARBA" id="ARBA00022475"/>
    </source>
</evidence>
<evidence type="ECO:0000256" key="1">
    <source>
        <dbReference type="ARBA" id="ARBA00004651"/>
    </source>
</evidence>
<comment type="caution">
    <text evidence="7">The sequence shown here is derived from an EMBL/GenBank/DDBJ whole genome shotgun (WGS) entry which is preliminary data.</text>
</comment>
<dbReference type="PANTHER" id="PTHR42770">
    <property type="entry name" value="AMINO ACID TRANSPORTER-RELATED"/>
    <property type="match status" value="1"/>
</dbReference>
<dbReference type="PIRSF" id="PIRSF006060">
    <property type="entry name" value="AA_transporter"/>
    <property type="match status" value="1"/>
</dbReference>
<evidence type="ECO:0000256" key="5">
    <source>
        <dbReference type="ARBA" id="ARBA00023136"/>
    </source>
</evidence>
<dbReference type="EMBL" id="PVWG01000005">
    <property type="protein sequence ID" value="PSB20674.1"/>
    <property type="molecule type" value="Genomic_DNA"/>
</dbReference>
<feature type="transmembrane region" description="Helical" evidence="6">
    <location>
        <begin position="47"/>
        <end position="68"/>
    </location>
</feature>
<dbReference type="Proteomes" id="UP000238634">
    <property type="component" value="Unassembled WGS sequence"/>
</dbReference>
<dbReference type="Pfam" id="PF13520">
    <property type="entry name" value="AA_permease_2"/>
    <property type="match status" value="1"/>
</dbReference>
<name>A0A2T1DJS1_9CYAN</name>
<dbReference type="Gene3D" id="1.20.1740.10">
    <property type="entry name" value="Amino acid/polyamine transporter I"/>
    <property type="match status" value="1"/>
</dbReference>
<feature type="transmembrane region" description="Helical" evidence="6">
    <location>
        <begin position="322"/>
        <end position="344"/>
    </location>
</feature>
<feature type="transmembrane region" description="Helical" evidence="6">
    <location>
        <begin position="437"/>
        <end position="462"/>
    </location>
</feature>
<sequence>MTNSSGELKPTLGLVGITINAMALIAPGAFLWTTYQLQALPNSAKNMWAAIALATCIALLTASCYATLSKAYPNAGAGSSYYYAEAAILAKENHKHFRLARLAKFVTGWAAHLYYWVYPGIMVSFMGTLIVYIGQLFNPDFASDWFSKTLICFVFAGIIGGIALIGVTGSTLINIIINVVQIASLTFLGLLMIIYRLGHPNVNYEHANAISVVVPHDLTGLVYQATIAILLLVGFESATAMAGEAINPQRDIPRSVILSLFIQACICYFFEYFAANFFIGDQYTATVDGKTVTGFAAALSSGAPIGDMAKILGDALLFGNGFLLQIIMASTVVMALIGTGLSSLSTGVRISYAMGADRELPAVFGFLHGRYNTPSLGIYFLTGLSALIGAYAVQSVDNVTIVTLVSNIGTFMLYGITCGVTLIATLEHLLDGENNPLQTIVIPSLGLVMNLAMVCGIFYYGLTGTGNAQINSITAIGIAIAFFVAGFAYLIGDSLLKGKPLFLPSDLSHPLRDNVGSSKSR</sequence>
<dbReference type="STRING" id="1920490.GCA_001895925_02718"/>
<feature type="transmembrane region" description="Helical" evidence="6">
    <location>
        <begin position="12"/>
        <end position="35"/>
    </location>
</feature>
<dbReference type="GO" id="GO:0005886">
    <property type="term" value="C:plasma membrane"/>
    <property type="evidence" value="ECO:0007669"/>
    <property type="project" value="UniProtKB-SubCell"/>
</dbReference>